<evidence type="ECO:0000259" key="2">
    <source>
        <dbReference type="PROSITE" id="PS50110"/>
    </source>
</evidence>
<evidence type="ECO:0000256" key="1">
    <source>
        <dbReference type="PROSITE-ProRule" id="PRU00169"/>
    </source>
</evidence>
<dbReference type="PROSITE" id="PS50110">
    <property type="entry name" value="RESPONSE_REGULATORY"/>
    <property type="match status" value="1"/>
</dbReference>
<feature type="domain" description="Response regulatory" evidence="2">
    <location>
        <begin position="3"/>
        <end position="121"/>
    </location>
</feature>
<gene>
    <name evidence="3" type="ORF">NITLEN_10435</name>
</gene>
<accession>A0A330L2A2</accession>
<dbReference type="Gene3D" id="3.40.50.2300">
    <property type="match status" value="1"/>
</dbReference>
<dbReference type="GO" id="GO:0000160">
    <property type="term" value="P:phosphorelay signal transduction system"/>
    <property type="evidence" value="ECO:0007669"/>
    <property type="project" value="InterPro"/>
</dbReference>
<dbReference type="InterPro" id="IPR001789">
    <property type="entry name" value="Sig_transdc_resp-reg_receiver"/>
</dbReference>
<reference evidence="4" key="1">
    <citation type="submission" date="2018-04" db="EMBL/GenBank/DDBJ databases">
        <authorList>
            <person name="Lucker S."/>
            <person name="Sakoula D."/>
        </authorList>
    </citation>
    <scope>NUCLEOTIDE SEQUENCE [LARGE SCALE GENOMIC DNA]</scope>
</reference>
<dbReference type="OrthoDB" id="8912111at2"/>
<proteinExistence type="predicted"/>
<sequence>MPTILLISDDDTFRNTLRQSMGKDGAAVLGVPNTRAILSQPGTRQVSGYDLIVAEVLATDHDGLSRLVLFRNLHPNTPFIAVTREDQSTGLAYGGAAARALHAWLVPVATDSMAGLTDTTARALNGELPPTQKTHTR</sequence>
<dbReference type="Proteomes" id="UP000248168">
    <property type="component" value="Unassembled WGS sequence"/>
</dbReference>
<evidence type="ECO:0000313" key="4">
    <source>
        <dbReference type="Proteomes" id="UP000248168"/>
    </source>
</evidence>
<dbReference type="AlphaFoldDB" id="A0A330L2A2"/>
<comment type="caution">
    <text evidence="1">Lacks conserved residue(s) required for the propagation of feature annotation.</text>
</comment>
<name>A0A330L2A2_9BACT</name>
<evidence type="ECO:0000313" key="3">
    <source>
        <dbReference type="EMBL" id="SPP63349.1"/>
    </source>
</evidence>
<dbReference type="RefSeq" id="WP_121987896.1">
    <property type="nucleotide sequence ID" value="NZ_OUNR01000001.1"/>
</dbReference>
<organism evidence="3 4">
    <name type="scientific">Nitrospira lenta</name>
    <dbReference type="NCBI Taxonomy" id="1436998"/>
    <lineage>
        <taxon>Bacteria</taxon>
        <taxon>Pseudomonadati</taxon>
        <taxon>Nitrospirota</taxon>
        <taxon>Nitrospiria</taxon>
        <taxon>Nitrospirales</taxon>
        <taxon>Nitrospiraceae</taxon>
        <taxon>Nitrospira</taxon>
    </lineage>
</organism>
<dbReference type="InParanoid" id="A0A330L2A2"/>
<dbReference type="SUPFAM" id="SSF52172">
    <property type="entry name" value="CheY-like"/>
    <property type="match status" value="1"/>
</dbReference>
<protein>
    <recommendedName>
        <fullName evidence="2">Response regulatory domain-containing protein</fullName>
    </recommendedName>
</protein>
<dbReference type="InterPro" id="IPR011006">
    <property type="entry name" value="CheY-like_superfamily"/>
</dbReference>
<dbReference type="EMBL" id="OUNR01000001">
    <property type="protein sequence ID" value="SPP63349.1"/>
    <property type="molecule type" value="Genomic_DNA"/>
</dbReference>
<keyword evidence="4" id="KW-1185">Reference proteome</keyword>